<evidence type="ECO:0000313" key="3">
    <source>
        <dbReference type="Proteomes" id="UP001595900"/>
    </source>
</evidence>
<gene>
    <name evidence="2" type="ORF">ACFOYW_03840</name>
</gene>
<proteinExistence type="inferred from homology"/>
<dbReference type="Proteomes" id="UP001595900">
    <property type="component" value="Unassembled WGS sequence"/>
</dbReference>
<evidence type="ECO:0000256" key="1">
    <source>
        <dbReference type="ARBA" id="ARBA00006479"/>
    </source>
</evidence>
<name>A0ABV8Q555_9MICO</name>
<sequence length="301" mass="30864">MNVIAAVETGGTKVFCGIASADEPRELLLTRRIPTTTPDETIGAINAFFAEAGAEHPITALGVASFGPVNVDPSRERWGWVTGTPKAGWADTDLVGRIEISRTVPTVMMGDVGGAALGEQTWGAGAGLSRVAYATIGTGVGVGVALDGALLHGNGYPELGHILVRRHPRDDYAGNCPFHGDCIEGLAAGPAVIGRWGTPTSELSAELLAEAREILGFYIAQLAATTGYLVGVDRFVVGGGVLKTDGLLEEIRRQLPLVTGGAGVAHAASLDDDGFLTRPALGDYSGLLGAVAAARTLVAAV</sequence>
<dbReference type="SUPFAM" id="SSF53067">
    <property type="entry name" value="Actin-like ATPase domain"/>
    <property type="match status" value="1"/>
</dbReference>
<reference evidence="3" key="1">
    <citation type="journal article" date="2019" name="Int. J. Syst. Evol. Microbiol.">
        <title>The Global Catalogue of Microorganisms (GCM) 10K type strain sequencing project: providing services to taxonomists for standard genome sequencing and annotation.</title>
        <authorList>
            <consortium name="The Broad Institute Genomics Platform"/>
            <consortium name="The Broad Institute Genome Sequencing Center for Infectious Disease"/>
            <person name="Wu L."/>
            <person name="Ma J."/>
        </authorList>
    </citation>
    <scope>NUCLEOTIDE SEQUENCE [LARGE SCALE GENOMIC DNA]</scope>
    <source>
        <strain evidence="3">CGMCC 1.10363</strain>
    </source>
</reference>
<dbReference type="PANTHER" id="PTHR18964">
    <property type="entry name" value="ROK (REPRESSOR, ORF, KINASE) FAMILY"/>
    <property type="match status" value="1"/>
</dbReference>
<accession>A0ABV8Q555</accession>
<dbReference type="RefSeq" id="WP_390227330.1">
    <property type="nucleotide sequence ID" value="NZ_JBHSCN010000002.1"/>
</dbReference>
<dbReference type="PANTHER" id="PTHR18964:SF149">
    <property type="entry name" value="BIFUNCTIONAL UDP-N-ACETYLGLUCOSAMINE 2-EPIMERASE_N-ACETYLMANNOSAMINE KINASE"/>
    <property type="match status" value="1"/>
</dbReference>
<dbReference type="CDD" id="cd24067">
    <property type="entry name" value="ASKHA_NBD_ROK_BsFRK-like"/>
    <property type="match status" value="1"/>
</dbReference>
<dbReference type="InterPro" id="IPR049874">
    <property type="entry name" value="ROK_cs"/>
</dbReference>
<dbReference type="InterPro" id="IPR043129">
    <property type="entry name" value="ATPase_NBD"/>
</dbReference>
<organism evidence="2 3">
    <name type="scientific">Gryllotalpicola reticulitermitis</name>
    <dbReference type="NCBI Taxonomy" id="1184153"/>
    <lineage>
        <taxon>Bacteria</taxon>
        <taxon>Bacillati</taxon>
        <taxon>Actinomycetota</taxon>
        <taxon>Actinomycetes</taxon>
        <taxon>Micrococcales</taxon>
        <taxon>Microbacteriaceae</taxon>
        <taxon>Gryllotalpicola</taxon>
    </lineage>
</organism>
<evidence type="ECO:0000313" key="2">
    <source>
        <dbReference type="EMBL" id="MFC4242495.1"/>
    </source>
</evidence>
<comment type="caution">
    <text evidence="2">The sequence shown here is derived from an EMBL/GenBank/DDBJ whole genome shotgun (WGS) entry which is preliminary data.</text>
</comment>
<comment type="similarity">
    <text evidence="1">Belongs to the ROK (NagC/XylR) family.</text>
</comment>
<dbReference type="InterPro" id="IPR000600">
    <property type="entry name" value="ROK"/>
</dbReference>
<dbReference type="Gene3D" id="3.30.420.40">
    <property type="match status" value="2"/>
</dbReference>
<dbReference type="Pfam" id="PF00480">
    <property type="entry name" value="ROK"/>
    <property type="match status" value="1"/>
</dbReference>
<dbReference type="EMBL" id="JBHSCN010000002">
    <property type="protein sequence ID" value="MFC4242495.1"/>
    <property type="molecule type" value="Genomic_DNA"/>
</dbReference>
<keyword evidence="3" id="KW-1185">Reference proteome</keyword>
<dbReference type="PROSITE" id="PS01125">
    <property type="entry name" value="ROK"/>
    <property type="match status" value="1"/>
</dbReference>
<protein>
    <submittedName>
        <fullName evidence="2">ROK family protein</fullName>
    </submittedName>
</protein>